<evidence type="ECO:0000256" key="6">
    <source>
        <dbReference type="ARBA" id="ARBA00023268"/>
    </source>
</evidence>
<dbReference type="SUPFAM" id="SSF52151">
    <property type="entry name" value="FabD/lysophospholipase-like"/>
    <property type="match status" value="1"/>
</dbReference>
<dbReference type="SMART" id="SM00823">
    <property type="entry name" value="PKS_PP"/>
    <property type="match status" value="1"/>
</dbReference>
<dbReference type="Pfam" id="PF21089">
    <property type="entry name" value="PKS_DH_N"/>
    <property type="match status" value="1"/>
</dbReference>
<feature type="region of interest" description="N-terminal hotdog fold" evidence="7">
    <location>
        <begin position="944"/>
        <end position="1080"/>
    </location>
</feature>
<dbReference type="InterPro" id="IPR050091">
    <property type="entry name" value="PKS_NRPS_Biosynth_Enz"/>
</dbReference>
<accession>A0ABR3UIL9</accession>
<dbReference type="Pfam" id="PF16197">
    <property type="entry name" value="KAsynt_C_assoc"/>
    <property type="match status" value="1"/>
</dbReference>
<feature type="active site" description="Proton acceptor; for dehydratase activity" evidence="7">
    <location>
        <position position="976"/>
    </location>
</feature>
<dbReference type="Proteomes" id="UP001578633">
    <property type="component" value="Chromosome 6"/>
</dbReference>
<dbReference type="PROSITE" id="PS50075">
    <property type="entry name" value="CARRIER"/>
    <property type="match status" value="1"/>
</dbReference>
<dbReference type="InterPro" id="IPR001227">
    <property type="entry name" value="Ac_transferase_dom_sf"/>
</dbReference>
<dbReference type="SUPFAM" id="SSF51735">
    <property type="entry name" value="NAD(P)-binding Rossmann-fold domains"/>
    <property type="match status" value="2"/>
</dbReference>
<dbReference type="CDD" id="cd00833">
    <property type="entry name" value="PKS"/>
    <property type="match status" value="1"/>
</dbReference>
<evidence type="ECO:0000259" key="10">
    <source>
        <dbReference type="PROSITE" id="PS52019"/>
    </source>
</evidence>
<dbReference type="InterPro" id="IPR032821">
    <property type="entry name" value="PKS_assoc"/>
</dbReference>
<dbReference type="InterPro" id="IPR009081">
    <property type="entry name" value="PP-bd_ACP"/>
</dbReference>
<dbReference type="InterPro" id="IPR049900">
    <property type="entry name" value="PKS_mFAS_DH"/>
</dbReference>
<dbReference type="Gene3D" id="1.10.1200.10">
    <property type="entry name" value="ACP-like"/>
    <property type="match status" value="1"/>
</dbReference>
<keyword evidence="5" id="KW-0560">Oxidoreductase</keyword>
<dbReference type="Gene3D" id="3.10.129.110">
    <property type="entry name" value="Polyketide synthase dehydratase"/>
    <property type="match status" value="1"/>
</dbReference>
<dbReference type="PANTHER" id="PTHR43775">
    <property type="entry name" value="FATTY ACID SYNTHASE"/>
    <property type="match status" value="1"/>
</dbReference>
<dbReference type="InterPro" id="IPR049552">
    <property type="entry name" value="PKS_DH_N"/>
</dbReference>
<feature type="domain" description="PKS/mFAS DH" evidence="10">
    <location>
        <begin position="944"/>
        <end position="1252"/>
    </location>
</feature>
<dbReference type="Pfam" id="PF14765">
    <property type="entry name" value="PS-DH"/>
    <property type="match status" value="1"/>
</dbReference>
<feature type="region of interest" description="C-terminal hotdog fold" evidence="7">
    <location>
        <begin position="1094"/>
        <end position="1252"/>
    </location>
</feature>
<keyword evidence="3" id="KW-0489">Methyltransferase</keyword>
<dbReference type="CDD" id="cd02440">
    <property type="entry name" value="AdoMet_MTases"/>
    <property type="match status" value="1"/>
</dbReference>
<feature type="domain" description="Ketosynthase family 3 (KS3)" evidence="9">
    <location>
        <begin position="5"/>
        <end position="437"/>
    </location>
</feature>
<dbReference type="SUPFAM" id="SSF55048">
    <property type="entry name" value="Probable ACP-binding domain of malonyl-CoA ACP transacylase"/>
    <property type="match status" value="1"/>
</dbReference>
<dbReference type="Gene3D" id="3.40.47.10">
    <property type="match status" value="1"/>
</dbReference>
<proteinExistence type="predicted"/>
<dbReference type="SMART" id="SM00826">
    <property type="entry name" value="PKS_DH"/>
    <property type="match status" value="1"/>
</dbReference>
<dbReference type="InterPro" id="IPR016036">
    <property type="entry name" value="Malonyl_transacylase_ACP-bd"/>
</dbReference>
<dbReference type="Gene3D" id="3.40.50.150">
    <property type="entry name" value="Vaccinia Virus protein VP39"/>
    <property type="match status" value="1"/>
</dbReference>
<keyword evidence="2" id="KW-0597">Phosphoprotein</keyword>
<keyword evidence="1" id="KW-0596">Phosphopantetheine</keyword>
<dbReference type="InterPro" id="IPR020806">
    <property type="entry name" value="PKS_PP-bd"/>
</dbReference>
<dbReference type="Gene3D" id="3.40.50.720">
    <property type="entry name" value="NAD(P)-binding Rossmann-like Domain"/>
    <property type="match status" value="2"/>
</dbReference>
<dbReference type="InterPro" id="IPR042104">
    <property type="entry name" value="PKS_dehydratase_sf"/>
</dbReference>
<dbReference type="PROSITE" id="PS52004">
    <property type="entry name" value="KS3_2"/>
    <property type="match status" value="1"/>
</dbReference>
<evidence type="ECO:0000256" key="4">
    <source>
        <dbReference type="ARBA" id="ARBA00022679"/>
    </source>
</evidence>
<feature type="domain" description="Carrier" evidence="8">
    <location>
        <begin position="2405"/>
        <end position="2482"/>
    </location>
</feature>
<evidence type="ECO:0000256" key="7">
    <source>
        <dbReference type="PROSITE-ProRule" id="PRU01363"/>
    </source>
</evidence>
<dbReference type="Pfam" id="PF08659">
    <property type="entry name" value="KR"/>
    <property type="match status" value="1"/>
</dbReference>
<dbReference type="SUPFAM" id="SSF47336">
    <property type="entry name" value="ACP-like"/>
    <property type="match status" value="1"/>
</dbReference>
<dbReference type="InterPro" id="IPR016039">
    <property type="entry name" value="Thiolase-like"/>
</dbReference>
<dbReference type="GeneID" id="96087519"/>
<sequence length="2488" mass="269617">MAAVKEPIAIIGSACRFPGGASSPSKLWDLLKEPRDVLTDIPKERLVLSNFYNKDGSFHGSTNVKNKSYLLSEDIRAFDAPFFQINALEAESMDPAQRILLETVYEAMEAAGSVDDVRGSQTSVFVGLMTADWWDLQMRDTEILPTYAATGTARSIVANRISYFFDLKGASMTIDTACSSSLVALHQAVQNLRNSESKTAIVAGANLILDPAVYISESKLHMLSPDSRSRMWDKTADGYARGEGCAAVLLKRLSDAIADGDHIESVIRETGVNSDGRTKGITMPSASAQAELIRSTYHNAGLDPTVDRCQFFECHGTGTPAGDPIEAQAISETFFPAEKKHEGSSKMYVGSIKTIIGHLEGCSGLAGVLKASLAIQNRTVPANLLFNELNPAIEPYYSNLEILQSSMAWPETSESCRRASVNSFGFGGTNAHAILESYDAEPVVRQDAEEEEEEEQASLHGPLLFSACSSSSLVTMIREHAQHIRSNPSLRLDDLAWLVRKKRSLFDVKHIFSAPSRDLLLQQMDAFVETADPSSAGSRPQLLYPDDAPAVLGVFTGQGAQWATMGASLIHNCRLFAESIERSEAVLAALPDPPSWSLKQELLAPKETSRLNEALLSQPLCTALQIAMVDLATAAGVRFNATVGHSSGEIAATYAAGILSSADAMAIAYYRGYHASLACGPDGKQGGMLAVAISYEAAAELCAKPQWAGRISPAASNSPSSVTISGDIDAVQEAKAHFDAEKTFARQLVVDTAYHSHHMLPCAEAYLASLQACNITVNQPHPSCTWCSSVRGDAVMEGSELDLLKGQYWVDNMVKPVLFAEAVENSIWNGGPFEVVIEMGPHPALKGPVTQVLKSVLDSCPPYLGLLRRGEDAIETFSHGLGQVWVTLGPSFVDFEGYDGAFASEMATPRMFKGLPSYPWDHDKVYWKEGRISRNYRLRKNAPHELLGRRLPDDTDDEMRWRNILRLSELGWMRGHGFKGQVLFPAAAHVTMAIEASKYLKSGRSVKLIELRDVTIHHSIVLEEGSPGIETTFTLKVLNQAGAEKDVMEAEFSSYTFVDEASGASRKTLSGRIIVHVGDERDVGLPPVEPTDCQMSVVDAKSFYTSMESLGLDYQGLFRGLTRAERSQDHARTTATWQGQDDDDDDEVEKYLVHPALLDLAFQANLIPLASATTHAVERLFLPTRLHRLIVDPNQSRGLSRPGAATDIDAFVTYLASSDMMGDVHVLNSSGTATSIQVEGLCWKLLADDTPGQDNQLFSRTVWEMDITSGAIDVGESNEEDVETCELIDTMERSALLYFRDLVGSVSAEEIKTFAWHHQRFFEAIAVMLEDIRCGRNAVVQEAWLEDTRETIDELHTKFPGQIELQLMAAISEQLVSVVRGKTQMLEVMMQADMLNRFYMEGAFARRLNASIARVTRQLAHKYPRAKFLEIGAGTGGTTRSILDSIGSRYASYTYTDISSGFFQRAADKFADDVHKMTFCVLDIEKDVASQGFDEGGYDVIVAANVLHATRNLAETMQHTRSLLKPGGYLILMEATGKAMAATYIMGALPGWWLGVDDGRRLHPGVSVSEWDGLLRRAHFSGVDAVTYDFADLPKHTFSVMVTQAVDEPVAVVRDPLAASLTFAGERLLVVGGASPAAARLRQRVQALLTQWSETVVVDTIDELDLDPDLDSIGGAFPSVLCLTELDAPLLASPMTDGRLRKLQQLFAQARRVLWLTSGAAGADPLSNMVVGLGRSLPAELPHLALQFLDIDSARDASPASVAAVLLRLVAAGRSDAVQARWTMEPELRLVGDGLWVPRIVPDEAMNHRVTARRRPVLRRVAKSSARVELGAKDGANGALGLREATPLAAVEGARVVDVDYSIALGTRCFLSMGRIRGAAELAMTVSHVDATSIEAPSVFIVPRASQAAAPADATLLLHMATQLLAQHIVQHAPAHGRALVYEPGTEGLGAAIASQARRAAKTVLLATATTTAVPAGWLSLPLHGTERALRRLVPHDIACFIALGPAPQPALVASLPRAATVHQLSEPDLDPSRLDATVLSAAYTAVLNTTPAPSTAPPATVHVQDLAGAVCATRRYPTIVDWTRHDMTVAVRPLDTKSLLRPDRTYLLVGMTGDLGRSLCTWMLENGARHVVLTSRNATVDTAWLAETSHFGATVRVCRMDVSDRRSVDSVCATIAAELPPIAGVCNAAMVLQDQLFSDLTADALNKVLAPKVTGSAILDQVFGANGPELDFFVLFSSLASVFGNAGQANYHAANLFMEGLCARRRRSRLPASVMHIGFITDVGYVARSDRRFKEHLGKLSLKLMSQRDLHHLFAEAVANSHPDRCHGRSWNIIAGIDPFVDDGDQAPVRPPFYSNPRFAHYILDSRHVSAAAAAAAASSGSGSSQRQHHLLKRQLSAGIPEKEAAAAIEAAFADGLETMLQMVPNSVKPDRSLISLGLDSLIAVEIRAWFHKALDLDVPVLRILKGDSVASISADVARKLLTVAAE</sequence>
<evidence type="ECO:0000313" key="12">
    <source>
        <dbReference type="Proteomes" id="UP001578633"/>
    </source>
</evidence>
<dbReference type="InterPro" id="IPR013968">
    <property type="entry name" value="PKS_KR"/>
</dbReference>
<dbReference type="PROSITE" id="PS00012">
    <property type="entry name" value="PHOSPHOPANTETHEINE"/>
    <property type="match status" value="1"/>
</dbReference>
<gene>
    <name evidence="11" type="ORF">ACET3X_007197</name>
</gene>
<dbReference type="Pfam" id="PF08242">
    <property type="entry name" value="Methyltransf_12"/>
    <property type="match status" value="1"/>
</dbReference>
<dbReference type="Pfam" id="PF00109">
    <property type="entry name" value="ketoacyl-synt"/>
    <property type="match status" value="1"/>
</dbReference>
<dbReference type="InterPro" id="IPR036291">
    <property type="entry name" value="NAD(P)-bd_dom_sf"/>
</dbReference>
<dbReference type="SMART" id="SM00822">
    <property type="entry name" value="PKS_KR"/>
    <property type="match status" value="1"/>
</dbReference>
<dbReference type="InterPro" id="IPR014043">
    <property type="entry name" value="Acyl_transferase_dom"/>
</dbReference>
<evidence type="ECO:0000259" key="8">
    <source>
        <dbReference type="PROSITE" id="PS50075"/>
    </source>
</evidence>
<dbReference type="SMART" id="SM00825">
    <property type="entry name" value="PKS_KS"/>
    <property type="match status" value="1"/>
</dbReference>
<dbReference type="SUPFAM" id="SSF53335">
    <property type="entry name" value="S-adenosyl-L-methionine-dependent methyltransferases"/>
    <property type="match status" value="1"/>
</dbReference>
<dbReference type="SUPFAM" id="SSF53901">
    <property type="entry name" value="Thiolase-like"/>
    <property type="match status" value="1"/>
</dbReference>
<dbReference type="InterPro" id="IPR057326">
    <property type="entry name" value="KR_dom"/>
</dbReference>
<dbReference type="InterPro" id="IPR020841">
    <property type="entry name" value="PKS_Beta-ketoAc_synthase_dom"/>
</dbReference>
<dbReference type="PROSITE" id="PS52019">
    <property type="entry name" value="PKS_MFAS_DH"/>
    <property type="match status" value="1"/>
</dbReference>
<feature type="active site" description="Proton donor; for dehydratase activity" evidence="7">
    <location>
        <position position="1159"/>
    </location>
</feature>
<dbReference type="EMBL" id="JBHGVX010000006">
    <property type="protein sequence ID" value="KAL1795381.1"/>
    <property type="molecule type" value="Genomic_DNA"/>
</dbReference>
<dbReference type="InterPro" id="IPR049551">
    <property type="entry name" value="PKS_DH_C"/>
</dbReference>
<dbReference type="InterPro" id="IPR014031">
    <property type="entry name" value="Ketoacyl_synth_C"/>
</dbReference>
<name>A0ABR3UIL9_9PLEO</name>
<dbReference type="SMART" id="SM00827">
    <property type="entry name" value="PKS_AT"/>
    <property type="match status" value="1"/>
</dbReference>
<dbReference type="InterPro" id="IPR029063">
    <property type="entry name" value="SAM-dependent_MTases_sf"/>
</dbReference>
<evidence type="ECO:0000256" key="5">
    <source>
        <dbReference type="ARBA" id="ARBA00023002"/>
    </source>
</evidence>
<keyword evidence="6" id="KW-0511">Multifunctional enzyme</keyword>
<dbReference type="InterPro" id="IPR020807">
    <property type="entry name" value="PKS_DH"/>
</dbReference>
<dbReference type="InterPro" id="IPR006162">
    <property type="entry name" value="Ppantetheine_attach_site"/>
</dbReference>
<dbReference type="Gene3D" id="3.40.366.10">
    <property type="entry name" value="Malonyl-Coenzyme A Acyl Carrier Protein, domain 2"/>
    <property type="match status" value="1"/>
</dbReference>
<dbReference type="RefSeq" id="XP_069305965.1">
    <property type="nucleotide sequence ID" value="XM_069453411.1"/>
</dbReference>
<dbReference type="Pfam" id="PF00550">
    <property type="entry name" value="PP-binding"/>
    <property type="match status" value="1"/>
</dbReference>
<evidence type="ECO:0000313" key="11">
    <source>
        <dbReference type="EMBL" id="KAL1795381.1"/>
    </source>
</evidence>
<evidence type="ECO:0000259" key="9">
    <source>
        <dbReference type="PROSITE" id="PS52004"/>
    </source>
</evidence>
<dbReference type="Pfam" id="PF00698">
    <property type="entry name" value="Acyl_transf_1"/>
    <property type="match status" value="1"/>
</dbReference>
<dbReference type="Pfam" id="PF02801">
    <property type="entry name" value="Ketoacyl-synt_C"/>
    <property type="match status" value="1"/>
</dbReference>
<evidence type="ECO:0000256" key="1">
    <source>
        <dbReference type="ARBA" id="ARBA00022450"/>
    </source>
</evidence>
<keyword evidence="4" id="KW-0808">Transferase</keyword>
<dbReference type="PANTHER" id="PTHR43775:SF20">
    <property type="entry name" value="HYBRID PKS-NRPS SYNTHETASE APDA"/>
    <property type="match status" value="1"/>
</dbReference>
<dbReference type="InterPro" id="IPR014030">
    <property type="entry name" value="Ketoacyl_synth_N"/>
</dbReference>
<comment type="caution">
    <text evidence="11">The sequence shown here is derived from an EMBL/GenBank/DDBJ whole genome shotgun (WGS) entry which is preliminary data.</text>
</comment>
<evidence type="ECO:0000256" key="3">
    <source>
        <dbReference type="ARBA" id="ARBA00022603"/>
    </source>
</evidence>
<dbReference type="InterPro" id="IPR036736">
    <property type="entry name" value="ACP-like_sf"/>
</dbReference>
<keyword evidence="12" id="KW-1185">Reference proteome</keyword>
<dbReference type="InterPro" id="IPR013217">
    <property type="entry name" value="Methyltransf_12"/>
</dbReference>
<organism evidence="11 12">
    <name type="scientific">Alternaria dauci</name>
    <dbReference type="NCBI Taxonomy" id="48095"/>
    <lineage>
        <taxon>Eukaryota</taxon>
        <taxon>Fungi</taxon>
        <taxon>Dikarya</taxon>
        <taxon>Ascomycota</taxon>
        <taxon>Pezizomycotina</taxon>
        <taxon>Dothideomycetes</taxon>
        <taxon>Pleosporomycetidae</taxon>
        <taxon>Pleosporales</taxon>
        <taxon>Pleosporineae</taxon>
        <taxon>Pleosporaceae</taxon>
        <taxon>Alternaria</taxon>
        <taxon>Alternaria sect. Porri</taxon>
    </lineage>
</organism>
<protein>
    <submittedName>
        <fullName evidence="11">Uncharacterized protein</fullName>
    </submittedName>
</protein>
<reference evidence="11 12" key="1">
    <citation type="submission" date="2024-09" db="EMBL/GenBank/DDBJ databases">
        <title>T2T genomes of carrot and Alternaria dauci and their utility for understanding host-pathogen interaction during carrot leaf blight disease.</title>
        <authorList>
            <person name="Liu W."/>
            <person name="Xu S."/>
            <person name="Ou C."/>
            <person name="Liu X."/>
            <person name="Zhuang F."/>
            <person name="Deng X.W."/>
        </authorList>
    </citation>
    <scope>NUCLEOTIDE SEQUENCE [LARGE SCALE GENOMIC DNA]</scope>
    <source>
        <strain evidence="11 12">A2016</strain>
    </source>
</reference>
<evidence type="ECO:0000256" key="2">
    <source>
        <dbReference type="ARBA" id="ARBA00022553"/>
    </source>
</evidence>
<dbReference type="InterPro" id="IPR016035">
    <property type="entry name" value="Acyl_Trfase/lysoPLipase"/>
</dbReference>